<protein>
    <submittedName>
        <fullName evidence="3">Alpha/beta hydrolase</fullName>
    </submittedName>
</protein>
<feature type="chain" id="PRO_5040945472" evidence="1">
    <location>
        <begin position="26"/>
        <end position="368"/>
    </location>
</feature>
<keyword evidence="3" id="KW-0378">Hydrolase</keyword>
<keyword evidence="1" id="KW-0732">Signal</keyword>
<dbReference type="Proteomes" id="UP001139971">
    <property type="component" value="Unassembled WGS sequence"/>
</dbReference>
<dbReference type="PANTHER" id="PTHR43798:SF33">
    <property type="entry name" value="HYDROLASE, PUTATIVE (AFU_ORTHOLOGUE AFUA_2G14860)-RELATED"/>
    <property type="match status" value="1"/>
</dbReference>
<dbReference type="Gene3D" id="3.40.50.1820">
    <property type="entry name" value="alpha/beta hydrolase"/>
    <property type="match status" value="1"/>
</dbReference>
<dbReference type="GO" id="GO:0016787">
    <property type="term" value="F:hydrolase activity"/>
    <property type="evidence" value="ECO:0007669"/>
    <property type="project" value="UniProtKB-KW"/>
</dbReference>
<dbReference type="PANTHER" id="PTHR43798">
    <property type="entry name" value="MONOACYLGLYCEROL LIPASE"/>
    <property type="match status" value="1"/>
</dbReference>
<dbReference type="InterPro" id="IPR050266">
    <property type="entry name" value="AB_hydrolase_sf"/>
</dbReference>
<feature type="signal peptide" evidence="1">
    <location>
        <begin position="1"/>
        <end position="25"/>
    </location>
</feature>
<accession>A0A9X3YRK2</accession>
<dbReference type="PRINTS" id="PR00111">
    <property type="entry name" value="ABHYDROLASE"/>
</dbReference>
<dbReference type="GO" id="GO:0016020">
    <property type="term" value="C:membrane"/>
    <property type="evidence" value="ECO:0007669"/>
    <property type="project" value="TreeGrafter"/>
</dbReference>
<sequence>MTSSAIRGAFARIALLLATTMTAQAADLIPVADVAADYVRPHDRIDVGGGRRMNLYCIGSGSPVVVFDAGLSDWSSTWALIQPAVGTKTRACSYDRPGMGYSDPAPGRRTPSMAVADLAKLLDGAGIDGRVVLVGHSLGGFHAKLFAATYPRRVAGLVLVDPAEDRLWRRVSPALVRRFDRALVRGAAREDDEGMAAAIAHFRQCARQARDGELTDARYTACTDPVRRPLGEIILAERRRLQPRPEYLEAQAAEIAGSMYVADAQADARYARLFDRRAPFGDLPLIVLTHGFYDMSEDNGEVHYRSWRMAHAQTAALSTRGRQRMVPNSMHNLQIDSPGAVVDAVLDVLTMARAAPAADIEAPTGDSR</sequence>
<keyword evidence="4" id="KW-1185">Reference proteome</keyword>
<evidence type="ECO:0000313" key="4">
    <source>
        <dbReference type="Proteomes" id="UP001139971"/>
    </source>
</evidence>
<evidence type="ECO:0000259" key="2">
    <source>
        <dbReference type="Pfam" id="PF00561"/>
    </source>
</evidence>
<comment type="caution">
    <text evidence="3">The sequence shown here is derived from an EMBL/GenBank/DDBJ whole genome shotgun (WGS) entry which is preliminary data.</text>
</comment>
<feature type="domain" description="AB hydrolase-1" evidence="2">
    <location>
        <begin position="63"/>
        <end position="183"/>
    </location>
</feature>
<evidence type="ECO:0000256" key="1">
    <source>
        <dbReference type="SAM" id="SignalP"/>
    </source>
</evidence>
<dbReference type="Pfam" id="PF00561">
    <property type="entry name" value="Abhydrolase_1"/>
    <property type="match status" value="1"/>
</dbReference>
<dbReference type="EMBL" id="JAOVZO020000023">
    <property type="protein sequence ID" value="MDC8016220.1"/>
    <property type="molecule type" value="Genomic_DNA"/>
</dbReference>
<name>A0A9X3YRK2_9GAMM</name>
<organism evidence="3 4">
    <name type="scientific">Tahibacter soli</name>
    <dbReference type="NCBI Taxonomy" id="2983605"/>
    <lineage>
        <taxon>Bacteria</taxon>
        <taxon>Pseudomonadati</taxon>
        <taxon>Pseudomonadota</taxon>
        <taxon>Gammaproteobacteria</taxon>
        <taxon>Lysobacterales</taxon>
        <taxon>Rhodanobacteraceae</taxon>
        <taxon>Tahibacter</taxon>
    </lineage>
</organism>
<dbReference type="SUPFAM" id="SSF53474">
    <property type="entry name" value="alpha/beta-Hydrolases"/>
    <property type="match status" value="1"/>
</dbReference>
<gene>
    <name evidence="3" type="ORF">OD750_027140</name>
</gene>
<dbReference type="AlphaFoldDB" id="A0A9X3YRK2"/>
<dbReference type="InterPro" id="IPR000073">
    <property type="entry name" value="AB_hydrolase_1"/>
</dbReference>
<evidence type="ECO:0000313" key="3">
    <source>
        <dbReference type="EMBL" id="MDC8016220.1"/>
    </source>
</evidence>
<dbReference type="RefSeq" id="WP_272842206.1">
    <property type="nucleotide sequence ID" value="NZ_JAOVZO020000023.1"/>
</dbReference>
<dbReference type="InterPro" id="IPR029058">
    <property type="entry name" value="AB_hydrolase_fold"/>
</dbReference>
<reference evidence="3" key="1">
    <citation type="submission" date="2023-02" db="EMBL/GenBank/DDBJ databases">
        <title>Tahibacter soli sp. nov. isolated from soil.</title>
        <authorList>
            <person name="Baek J.H."/>
            <person name="Lee J.K."/>
            <person name="Choi D.G."/>
            <person name="Jeon C.O."/>
        </authorList>
    </citation>
    <scope>NUCLEOTIDE SEQUENCE</scope>
    <source>
        <strain evidence="3">BL</strain>
    </source>
</reference>
<proteinExistence type="predicted"/>